<keyword evidence="4 11" id="KW-0479">Metal-binding</keyword>
<dbReference type="Proteomes" id="UP000325155">
    <property type="component" value="Chromosome"/>
</dbReference>
<feature type="binding site" evidence="11">
    <location>
        <position position="515"/>
    </location>
    <ligand>
        <name>Zn(2+)</name>
        <dbReference type="ChEBI" id="CHEBI:29105"/>
    </ligand>
</feature>
<dbReference type="InterPro" id="IPR018164">
    <property type="entry name" value="Ala-tRNA-synth_IIc_N"/>
</dbReference>
<gene>
    <name evidence="11 13" type="primary">alaS</name>
    <name evidence="13" type="ORF">FZC35_00745</name>
</gene>
<protein>
    <recommendedName>
        <fullName evidence="11">Alanine--tRNA ligase</fullName>
        <ecNumber evidence="11">6.1.1.7</ecNumber>
    </recommendedName>
    <alternativeName>
        <fullName evidence="11">Alanyl-tRNA synthetase</fullName>
        <shortName evidence="11">AlaRS</shortName>
    </alternativeName>
</protein>
<feature type="binding site" evidence="11">
    <location>
        <position position="519"/>
    </location>
    <ligand>
        <name>Zn(2+)</name>
        <dbReference type="ChEBI" id="CHEBI:29105"/>
    </ligand>
</feature>
<dbReference type="InterPro" id="IPR012947">
    <property type="entry name" value="tRNA_SAD"/>
</dbReference>
<dbReference type="GO" id="GO:0005524">
    <property type="term" value="F:ATP binding"/>
    <property type="evidence" value="ECO:0007669"/>
    <property type="project" value="UniProtKB-UniRule"/>
</dbReference>
<dbReference type="GO" id="GO:0005829">
    <property type="term" value="C:cytosol"/>
    <property type="evidence" value="ECO:0007669"/>
    <property type="project" value="TreeGrafter"/>
</dbReference>
<dbReference type="EMBL" id="CP043315">
    <property type="protein sequence ID" value="QEK37914.1"/>
    <property type="molecule type" value="Genomic_DNA"/>
</dbReference>
<keyword evidence="6 11" id="KW-0862">Zinc</keyword>
<comment type="cofactor">
    <cofactor evidence="11">
        <name>Zn(2+)</name>
        <dbReference type="ChEBI" id="CHEBI:29105"/>
    </cofactor>
    <text evidence="11">Binds 1 zinc ion per subunit.</text>
</comment>
<evidence type="ECO:0000256" key="4">
    <source>
        <dbReference type="ARBA" id="ARBA00022723"/>
    </source>
</evidence>
<keyword evidence="2 11" id="KW-0820">tRNA-binding</keyword>
<dbReference type="AlphaFoldDB" id="A0A5C0UFU1"/>
<dbReference type="InterPro" id="IPR018165">
    <property type="entry name" value="Ala-tRNA-synth_IIc_core"/>
</dbReference>
<dbReference type="NCBIfam" id="TIGR00344">
    <property type="entry name" value="alaS"/>
    <property type="match status" value="1"/>
</dbReference>
<dbReference type="Pfam" id="PF01411">
    <property type="entry name" value="tRNA-synt_2c"/>
    <property type="match status" value="1"/>
</dbReference>
<evidence type="ECO:0000256" key="6">
    <source>
        <dbReference type="ARBA" id="ARBA00022833"/>
    </source>
</evidence>
<dbReference type="PRINTS" id="PR00980">
    <property type="entry name" value="TRNASYNTHALA"/>
</dbReference>
<dbReference type="PANTHER" id="PTHR11777:SF9">
    <property type="entry name" value="ALANINE--TRNA LIGASE, CYTOPLASMIC"/>
    <property type="match status" value="1"/>
</dbReference>
<dbReference type="SMART" id="SM00863">
    <property type="entry name" value="tRNA_SAD"/>
    <property type="match status" value="1"/>
</dbReference>
<evidence type="ECO:0000256" key="11">
    <source>
        <dbReference type="HAMAP-Rule" id="MF_00036"/>
    </source>
</evidence>
<dbReference type="Pfam" id="PF07973">
    <property type="entry name" value="tRNA_SAD"/>
    <property type="match status" value="1"/>
</dbReference>
<dbReference type="SUPFAM" id="SSF50447">
    <property type="entry name" value="Translation proteins"/>
    <property type="match status" value="1"/>
</dbReference>
<dbReference type="GO" id="GO:0002161">
    <property type="term" value="F:aminoacyl-tRNA deacylase activity"/>
    <property type="evidence" value="ECO:0007669"/>
    <property type="project" value="TreeGrafter"/>
</dbReference>
<dbReference type="CDD" id="cd00673">
    <property type="entry name" value="AlaRS_core"/>
    <property type="match status" value="1"/>
</dbReference>
<dbReference type="GO" id="GO:0000049">
    <property type="term" value="F:tRNA binding"/>
    <property type="evidence" value="ECO:0007669"/>
    <property type="project" value="UniProtKB-KW"/>
</dbReference>
<evidence type="ECO:0000256" key="9">
    <source>
        <dbReference type="ARBA" id="ARBA00022917"/>
    </source>
</evidence>
<dbReference type="Gene3D" id="2.40.30.130">
    <property type="match status" value="1"/>
</dbReference>
<evidence type="ECO:0000256" key="2">
    <source>
        <dbReference type="ARBA" id="ARBA00022555"/>
    </source>
</evidence>
<feature type="domain" description="Alanyl-transfer RNA synthetases family profile" evidence="12">
    <location>
        <begin position="1"/>
        <end position="659"/>
    </location>
</feature>
<feature type="binding site" evidence="11">
    <location>
        <position position="620"/>
    </location>
    <ligand>
        <name>Zn(2+)</name>
        <dbReference type="ChEBI" id="CHEBI:29105"/>
    </ligand>
</feature>
<feature type="binding site" evidence="11">
    <location>
        <position position="616"/>
    </location>
    <ligand>
        <name>Zn(2+)</name>
        <dbReference type="ChEBI" id="CHEBI:29105"/>
    </ligand>
</feature>
<reference evidence="13 14" key="1">
    <citation type="submission" date="2019-08" db="EMBL/GenBank/DDBJ databases">
        <title>Highly reduced genomes of protist endosymbionts show evolutionary convergence.</title>
        <authorList>
            <person name="George E."/>
            <person name="Husnik F."/>
            <person name="Tashyreva D."/>
            <person name="Prokopchuk G."/>
            <person name="Horak A."/>
            <person name="Kwong W.K."/>
            <person name="Lukes J."/>
            <person name="Keeling P.J."/>
        </authorList>
    </citation>
    <scope>NUCLEOTIDE SEQUENCE [LARGE SCALE GENOMIC DNA]</scope>
    <source>
        <strain evidence="13">1605</strain>
    </source>
</reference>
<keyword evidence="9 11" id="KW-0648">Protein biosynthesis</keyword>
<dbReference type="PROSITE" id="PS50860">
    <property type="entry name" value="AA_TRNA_LIGASE_II_ALA"/>
    <property type="match status" value="1"/>
</dbReference>
<keyword evidence="14" id="KW-1185">Reference proteome</keyword>
<comment type="catalytic activity">
    <reaction evidence="11">
        <text>tRNA(Ala) + L-alanine + ATP = L-alanyl-tRNA(Ala) + AMP + diphosphate</text>
        <dbReference type="Rhea" id="RHEA:12540"/>
        <dbReference type="Rhea" id="RHEA-COMP:9657"/>
        <dbReference type="Rhea" id="RHEA-COMP:9923"/>
        <dbReference type="ChEBI" id="CHEBI:30616"/>
        <dbReference type="ChEBI" id="CHEBI:33019"/>
        <dbReference type="ChEBI" id="CHEBI:57972"/>
        <dbReference type="ChEBI" id="CHEBI:78442"/>
        <dbReference type="ChEBI" id="CHEBI:78497"/>
        <dbReference type="ChEBI" id="CHEBI:456215"/>
        <dbReference type="EC" id="6.1.1.7"/>
    </reaction>
</comment>
<dbReference type="GO" id="GO:0004813">
    <property type="term" value="F:alanine-tRNA ligase activity"/>
    <property type="evidence" value="ECO:0007669"/>
    <property type="project" value="UniProtKB-UniRule"/>
</dbReference>
<keyword evidence="7 11" id="KW-0067">ATP-binding</keyword>
<dbReference type="Gene3D" id="3.30.980.10">
    <property type="entry name" value="Threonyl-trna Synthetase, Chain A, domain 2"/>
    <property type="match status" value="1"/>
</dbReference>
<comment type="similarity">
    <text evidence="1 11">Belongs to the class-II aminoacyl-tRNA synthetase family.</text>
</comment>
<accession>A0A5C0UFU1</accession>
<dbReference type="InterPro" id="IPR018162">
    <property type="entry name" value="Ala-tRNA-ligase_IIc_anticod-bd"/>
</dbReference>
<dbReference type="OrthoDB" id="9803884at2"/>
<evidence type="ECO:0000259" key="12">
    <source>
        <dbReference type="PROSITE" id="PS50860"/>
    </source>
</evidence>
<evidence type="ECO:0000313" key="14">
    <source>
        <dbReference type="Proteomes" id="UP000325155"/>
    </source>
</evidence>
<dbReference type="InterPro" id="IPR050058">
    <property type="entry name" value="Ala-tRNA_ligase"/>
</dbReference>
<comment type="subcellular location">
    <subcellularLocation>
        <location evidence="11">Cytoplasm</location>
    </subcellularLocation>
</comment>
<dbReference type="FunFam" id="3.30.980.10:FF:000004">
    <property type="entry name" value="Alanine--tRNA ligase, cytoplasmic"/>
    <property type="match status" value="1"/>
</dbReference>
<dbReference type="InterPro" id="IPR018163">
    <property type="entry name" value="Thr/Ala-tRNA-synth_IIc_edit"/>
</dbReference>
<organism evidence="13 14">
    <name type="scientific">Candidatus Cytomitobacter indipagum</name>
    <dbReference type="NCBI Taxonomy" id="2601575"/>
    <lineage>
        <taxon>Bacteria</taxon>
        <taxon>Pseudomonadati</taxon>
        <taxon>Pseudomonadota</taxon>
        <taxon>Alphaproteobacteria</taxon>
        <taxon>Holosporales</taxon>
        <taxon>Holosporaceae</taxon>
        <taxon>Candidatus Cytomitobacter</taxon>
    </lineage>
</organism>
<dbReference type="InterPro" id="IPR023033">
    <property type="entry name" value="Ala_tRNA_ligase_euk/bac"/>
</dbReference>
<keyword evidence="8 11" id="KW-0694">RNA-binding</keyword>
<dbReference type="SUPFAM" id="SSF55681">
    <property type="entry name" value="Class II aaRS and biotin synthetases"/>
    <property type="match status" value="1"/>
</dbReference>
<evidence type="ECO:0000256" key="3">
    <source>
        <dbReference type="ARBA" id="ARBA00022598"/>
    </source>
</evidence>
<dbReference type="SUPFAM" id="SSF101353">
    <property type="entry name" value="Putative anticodon-binding domain of alanyl-tRNA synthetase (AlaRS)"/>
    <property type="match status" value="1"/>
</dbReference>
<evidence type="ECO:0000256" key="1">
    <source>
        <dbReference type="ARBA" id="ARBA00008226"/>
    </source>
</evidence>
<keyword evidence="3 11" id="KW-0436">Ligase</keyword>
<dbReference type="RefSeq" id="WP_148980761.1">
    <property type="nucleotide sequence ID" value="NZ_CP043315.1"/>
</dbReference>
<proteinExistence type="inferred from homology"/>
<evidence type="ECO:0000256" key="5">
    <source>
        <dbReference type="ARBA" id="ARBA00022741"/>
    </source>
</evidence>
<sequence>MSVKKKFLDYFASKNHLIIPSFSLIPLNDPSLLLINSGMAPMKKFFLGQAKPPSSRIANSQKCIRAGGKHNDLDDVGYTKRHHTFFEMLGNFSFGDYAHQEAIDMAWDFLTNNLNLPCEKLHITVHPSDKKSLEIWKKTPNVIHDNIVFEKENEWSAGEEGPCGVCTEIFYDHGGHIPGDITQGDRFVEIWNMVFMTDNVFNGVKTKLDKPCVDAGMGLERMEALCNGTNDNYEAPFFANMIKLISKNDIDNINNRIVADHSRSIVFMIDAGVSPDSEGVGYVLRKIIRRAIRRSINNNSIEICIDYIINNMSNDYPSLLKNREKIIKVFHDEKMQFLNVYNQGICKLNDYIDQGEIDEEKVFELYDTHGFPYDISFEIMKEKGISYDYDKFEKMTKKQKEFSKLKKYHVESKNRITEFVGYDCEKIESKILDIQKNDKTYILLDKTPFYVESGGQKSDSGIIETDSGVFEVEDMQKNDHEIWHIGKIIKGSIELGQTVTAKVDNIKRKGLKQHHTATHILMSILRKKFGNSVLQKGSSVKEDSLRLDFSMNDLIDQDSLKETTMEINRVIQDNIEISTNVTDYESAVKQGALITEKNYPNEVRVLKIGDISTELCCGTHVRSTGEIGLFAIKSHKSVASGIKRIEAICGMSAVNYYLYSEKQGKLSKSDDVENSAKSINRKEIKISNLNILIEQYSNANAKYLLGESDKYIKMHDLVILTNDKNAILVKVGDKIVKDAAEILRNIGGKGGGNKNLAQGKIEKINFNDIIDKFMSESEGMI</sequence>
<dbReference type="InterPro" id="IPR009000">
    <property type="entry name" value="Transl_B-barrel_sf"/>
</dbReference>
<dbReference type="HAMAP" id="MF_00036_B">
    <property type="entry name" value="Ala_tRNA_synth_B"/>
    <property type="match status" value="1"/>
</dbReference>
<evidence type="ECO:0000256" key="10">
    <source>
        <dbReference type="ARBA" id="ARBA00023146"/>
    </source>
</evidence>
<keyword evidence="5 11" id="KW-0547">Nucleotide-binding</keyword>
<dbReference type="InterPro" id="IPR002318">
    <property type="entry name" value="Ala-tRNA-lgiase_IIc"/>
</dbReference>
<evidence type="ECO:0000256" key="8">
    <source>
        <dbReference type="ARBA" id="ARBA00022884"/>
    </source>
</evidence>
<name>A0A5C0UFU1_9PROT</name>
<dbReference type="EC" id="6.1.1.7" evidence="11"/>
<comment type="domain">
    <text evidence="11">Consists of three domains; the N-terminal catalytic domain, the editing domain and the C-terminal C-Ala domain. The editing domain removes incorrectly charged amino acids, while the C-Ala domain, along with tRNA(Ala), serves as a bridge to cooperatively bring together the editing and aminoacylation centers thus stimulating deacylation of misacylated tRNAs.</text>
</comment>
<dbReference type="GO" id="GO:0006419">
    <property type="term" value="P:alanyl-tRNA aminoacylation"/>
    <property type="evidence" value="ECO:0007669"/>
    <property type="project" value="UniProtKB-UniRule"/>
</dbReference>
<dbReference type="Gene3D" id="3.10.310.40">
    <property type="match status" value="1"/>
</dbReference>
<dbReference type="Gene3D" id="3.30.930.10">
    <property type="entry name" value="Bira Bifunctional Protein, Domain 2"/>
    <property type="match status" value="1"/>
</dbReference>
<dbReference type="SUPFAM" id="SSF55186">
    <property type="entry name" value="ThrRS/AlaRS common domain"/>
    <property type="match status" value="1"/>
</dbReference>
<dbReference type="PANTHER" id="PTHR11777">
    <property type="entry name" value="ALANYL-TRNA SYNTHETASE"/>
    <property type="match status" value="1"/>
</dbReference>
<evidence type="ECO:0000256" key="7">
    <source>
        <dbReference type="ARBA" id="ARBA00022840"/>
    </source>
</evidence>
<dbReference type="InterPro" id="IPR045864">
    <property type="entry name" value="aa-tRNA-synth_II/BPL/LPL"/>
</dbReference>
<keyword evidence="11" id="KW-0963">Cytoplasm</keyword>
<keyword evidence="10 11" id="KW-0030">Aminoacyl-tRNA synthetase</keyword>
<comment type="function">
    <text evidence="11">Catalyzes the attachment of alanine to tRNA(Ala) in a two-step reaction: alanine is first activated by ATP to form Ala-AMP and then transferred to the acceptor end of tRNA(Ala). Also edits incorrectly charged Ser-tRNA(Ala) and Gly-tRNA(Ala) via its editing domain.</text>
</comment>
<dbReference type="KEGG" id="cip:FZC35_00745"/>
<evidence type="ECO:0000313" key="13">
    <source>
        <dbReference type="EMBL" id="QEK37914.1"/>
    </source>
</evidence>
<dbReference type="GO" id="GO:0008270">
    <property type="term" value="F:zinc ion binding"/>
    <property type="evidence" value="ECO:0007669"/>
    <property type="project" value="UniProtKB-UniRule"/>
</dbReference>